<evidence type="ECO:0000313" key="11">
    <source>
        <dbReference type="Proteomes" id="UP000199347"/>
    </source>
</evidence>
<keyword evidence="4" id="KW-0574">Periplasm</keyword>
<evidence type="ECO:0000259" key="9">
    <source>
        <dbReference type="Pfam" id="PF00127"/>
    </source>
</evidence>
<dbReference type="STRING" id="1120955.SAMN03080610_03360"/>
<keyword evidence="2" id="KW-0813">Transport</keyword>
<dbReference type="PRINTS" id="PR00155">
    <property type="entry name" value="AMICYANIN"/>
</dbReference>
<dbReference type="GO" id="GO:0042597">
    <property type="term" value="C:periplasmic space"/>
    <property type="evidence" value="ECO:0007669"/>
    <property type="project" value="UniProtKB-SubCell"/>
</dbReference>
<dbReference type="PRINTS" id="PR00156">
    <property type="entry name" value="COPPERBLUE"/>
</dbReference>
<dbReference type="InterPro" id="IPR012745">
    <property type="entry name" value="Pseudoazurin"/>
</dbReference>
<evidence type="ECO:0000313" key="10">
    <source>
        <dbReference type="EMBL" id="SCZ45197.1"/>
    </source>
</evidence>
<evidence type="ECO:0000256" key="7">
    <source>
        <dbReference type="NCBIfam" id="TIGR02375"/>
    </source>
</evidence>
<keyword evidence="5" id="KW-0249">Electron transport</keyword>
<feature type="binding site" evidence="8">
    <location>
        <position position="72"/>
    </location>
    <ligand>
        <name>Cu cation</name>
        <dbReference type="ChEBI" id="CHEBI:23378"/>
    </ligand>
</feature>
<gene>
    <name evidence="10" type="ORF">SAMN03080610_03360</name>
</gene>
<dbReference type="InterPro" id="IPR001235">
    <property type="entry name" value="Copper_blue_Plastocyanin"/>
</dbReference>
<feature type="domain" description="Blue (type 1) copper" evidence="9">
    <location>
        <begin position="2"/>
        <end position="86"/>
    </location>
</feature>
<comment type="cofactor">
    <cofactor evidence="8">
        <name>Cu cation</name>
        <dbReference type="ChEBI" id="CHEBI:23378"/>
    </cofactor>
    <text evidence="8">Binds 1 copper ion per subunit.</text>
</comment>
<dbReference type="EMBL" id="FMVW01000010">
    <property type="protein sequence ID" value="SCZ45197.1"/>
    <property type="molecule type" value="Genomic_DNA"/>
</dbReference>
<dbReference type="GO" id="GO:0009055">
    <property type="term" value="F:electron transfer activity"/>
    <property type="evidence" value="ECO:0007669"/>
    <property type="project" value="InterPro"/>
</dbReference>
<organism evidence="10 11">
    <name type="scientific">Afifella marina DSM 2698</name>
    <dbReference type="NCBI Taxonomy" id="1120955"/>
    <lineage>
        <taxon>Bacteria</taxon>
        <taxon>Pseudomonadati</taxon>
        <taxon>Pseudomonadota</taxon>
        <taxon>Alphaproteobacteria</taxon>
        <taxon>Hyphomicrobiales</taxon>
        <taxon>Afifellaceae</taxon>
        <taxon>Afifella</taxon>
    </lineage>
</organism>
<feature type="binding site" evidence="8">
    <location>
        <position position="75"/>
    </location>
    <ligand>
        <name>Cu cation</name>
        <dbReference type="ChEBI" id="CHEBI:23378"/>
    </ligand>
</feature>
<dbReference type="Pfam" id="PF00127">
    <property type="entry name" value="Copper-bind"/>
    <property type="match status" value="1"/>
</dbReference>
<dbReference type="GO" id="GO:0005507">
    <property type="term" value="F:copper ion binding"/>
    <property type="evidence" value="ECO:0007669"/>
    <property type="project" value="UniProtKB-UniRule"/>
</dbReference>
<dbReference type="SUPFAM" id="SSF49503">
    <property type="entry name" value="Cupredoxins"/>
    <property type="match status" value="1"/>
</dbReference>
<feature type="binding site" evidence="8">
    <location>
        <position position="34"/>
    </location>
    <ligand>
        <name>Cu cation</name>
        <dbReference type="ChEBI" id="CHEBI:23378"/>
    </ligand>
</feature>
<dbReference type="AlphaFoldDB" id="A0A1G5P6M5"/>
<name>A0A1G5P6M5_AFIMA</name>
<dbReference type="Gene3D" id="2.60.40.420">
    <property type="entry name" value="Cupredoxins - blue copper proteins"/>
    <property type="match status" value="1"/>
</dbReference>
<accession>A0A1G5P6M5</accession>
<sequence>MLNRGEKGAMVYEPDFLRVAPGDTIRFVATTPGHNARTIAGLAPNGAVEIKTALGETADVVAATPGIYGIKCSPHYAMGMVMMIAVGEEADPGAVVLPEGLPRRAGERLEEIIAENRK</sequence>
<proteinExistence type="predicted"/>
<comment type="subcellular location">
    <subcellularLocation>
        <location evidence="1">Periplasm</location>
    </subcellularLocation>
</comment>
<feature type="binding site" evidence="8">
    <location>
        <position position="80"/>
    </location>
    <ligand>
        <name>Cu cation</name>
        <dbReference type="ChEBI" id="CHEBI:23378"/>
    </ligand>
</feature>
<evidence type="ECO:0000256" key="5">
    <source>
        <dbReference type="ARBA" id="ARBA00022982"/>
    </source>
</evidence>
<evidence type="ECO:0000256" key="6">
    <source>
        <dbReference type="ARBA" id="ARBA00023008"/>
    </source>
</evidence>
<keyword evidence="11" id="KW-1185">Reference proteome</keyword>
<dbReference type="Proteomes" id="UP000199347">
    <property type="component" value="Unassembled WGS sequence"/>
</dbReference>
<evidence type="ECO:0000256" key="8">
    <source>
        <dbReference type="PIRSR" id="PIRSR602386-1"/>
    </source>
</evidence>
<dbReference type="InterPro" id="IPR008972">
    <property type="entry name" value="Cupredoxin"/>
</dbReference>
<evidence type="ECO:0000256" key="1">
    <source>
        <dbReference type="ARBA" id="ARBA00004418"/>
    </source>
</evidence>
<reference evidence="10 11" key="1">
    <citation type="submission" date="2016-10" db="EMBL/GenBank/DDBJ databases">
        <authorList>
            <person name="de Groot N.N."/>
        </authorList>
    </citation>
    <scope>NUCLEOTIDE SEQUENCE [LARGE SCALE GENOMIC DNA]</scope>
    <source>
        <strain evidence="10 11">DSM 2698</strain>
    </source>
</reference>
<evidence type="ECO:0000256" key="4">
    <source>
        <dbReference type="ARBA" id="ARBA00022764"/>
    </source>
</evidence>
<keyword evidence="3 8" id="KW-0479">Metal-binding</keyword>
<evidence type="ECO:0000256" key="3">
    <source>
        <dbReference type="ARBA" id="ARBA00022723"/>
    </source>
</evidence>
<keyword evidence="6 8" id="KW-0186">Copper</keyword>
<evidence type="ECO:0000256" key="2">
    <source>
        <dbReference type="ARBA" id="ARBA00022448"/>
    </source>
</evidence>
<dbReference type="InterPro" id="IPR002386">
    <property type="entry name" value="Amicyanin/Pseudoazurin"/>
</dbReference>
<dbReference type="InterPro" id="IPR000923">
    <property type="entry name" value="BlueCu_1"/>
</dbReference>
<protein>
    <recommendedName>
        <fullName evidence="7">Pseudoazurin</fullName>
    </recommendedName>
</protein>
<dbReference type="NCBIfam" id="TIGR02375">
    <property type="entry name" value="pseudoazurin"/>
    <property type="match status" value="1"/>
</dbReference>